<dbReference type="GO" id="GO:0031388">
    <property type="term" value="P:organic acid phosphorylation"/>
    <property type="evidence" value="ECO:0007669"/>
    <property type="project" value="UniProtKB-UniRule"/>
</dbReference>
<organism evidence="5 6">
    <name type="scientific">Actinoallomurus bryophytorum</name>
    <dbReference type="NCBI Taxonomy" id="1490222"/>
    <lineage>
        <taxon>Bacteria</taxon>
        <taxon>Bacillati</taxon>
        <taxon>Actinomycetota</taxon>
        <taxon>Actinomycetes</taxon>
        <taxon>Streptosporangiales</taxon>
        <taxon>Thermomonosporaceae</taxon>
        <taxon>Actinoallomurus</taxon>
    </lineage>
</organism>
<keyword evidence="6" id="KW-1185">Reference proteome</keyword>
<dbReference type="PIRSF" id="PIRSF006078">
    <property type="entry name" value="GlxK"/>
    <property type="match status" value="1"/>
</dbReference>
<proteinExistence type="inferred from homology"/>
<evidence type="ECO:0000256" key="4">
    <source>
        <dbReference type="PIRNR" id="PIRNR006078"/>
    </source>
</evidence>
<comment type="caution">
    <text evidence="5">The sequence shown here is derived from an EMBL/GenBank/DDBJ whole genome shotgun (WGS) entry which is preliminary data.</text>
</comment>
<gene>
    <name evidence="5" type="ORF">FB559_7911</name>
</gene>
<dbReference type="NCBIfam" id="TIGR00045">
    <property type="entry name" value="glycerate kinase"/>
    <property type="match status" value="1"/>
</dbReference>
<dbReference type="EMBL" id="VFOZ01000002">
    <property type="protein sequence ID" value="TQL90602.1"/>
    <property type="molecule type" value="Genomic_DNA"/>
</dbReference>
<keyword evidence="2 4" id="KW-0808">Transferase</keyword>
<dbReference type="Proteomes" id="UP000316096">
    <property type="component" value="Unassembled WGS sequence"/>
</dbReference>
<name>A0A543C0J3_9ACTN</name>
<evidence type="ECO:0000313" key="6">
    <source>
        <dbReference type="Proteomes" id="UP000316096"/>
    </source>
</evidence>
<dbReference type="OrthoDB" id="9774290at2"/>
<dbReference type="InterPro" id="IPR018193">
    <property type="entry name" value="Glyc_kinase_flavodox-like_fold"/>
</dbReference>
<dbReference type="GO" id="GO:0008887">
    <property type="term" value="F:glycerate kinase activity"/>
    <property type="evidence" value="ECO:0007669"/>
    <property type="project" value="UniProtKB-UniRule"/>
</dbReference>
<sequence>MNAGHVVIAPDKFKGSLGGPEVAAHIGAGLRRARPDVPLLELPVADGGDGTVDSAVAAGFERVRAQAGGPTGETVTASYAMRGEVAVVELAEASGLRVLPGGRLEALTASSRGTGDLIGHAVDRGARRIVLGLGGSACTDGGAGMAAALGARLLDADGRELPQGGGALRGLARIEAGALADRLAGVTVVVASDVDSPLLGPDGAAQVFGPQKGAGPDDVRVLEEGLARLDAVVRRDLGIDAAEREGAGAAGGAGFGAMVFLSATVEPGITYLLDLLGFEAHLDGARLVITGEGALDRQTLRGKAPAGVARAAARAGVPVLAVAGRNTLSPDELRGAGFRDAYALTDIEPDPARCMEQAGPLLERLAERIGEVWLDDPRDAEAAR</sequence>
<protein>
    <submittedName>
        <fullName evidence="5">Glycerate kinase</fullName>
    </submittedName>
</protein>
<comment type="similarity">
    <text evidence="1 4">Belongs to the glycerate kinase type-1 family.</text>
</comment>
<dbReference type="PANTHER" id="PTHR21599">
    <property type="entry name" value="GLYCERATE KINASE"/>
    <property type="match status" value="1"/>
</dbReference>
<dbReference type="InterPro" id="IPR036129">
    <property type="entry name" value="Glycerate_kinase_sf"/>
</dbReference>
<dbReference type="Gene3D" id="3.40.50.10350">
    <property type="entry name" value="Glycerate kinase, domain 1"/>
    <property type="match status" value="1"/>
</dbReference>
<dbReference type="SUPFAM" id="SSF110738">
    <property type="entry name" value="Glycerate kinase I"/>
    <property type="match status" value="1"/>
</dbReference>
<dbReference type="Gene3D" id="3.90.1510.10">
    <property type="entry name" value="Glycerate kinase, domain 2"/>
    <property type="match status" value="1"/>
</dbReference>
<dbReference type="InterPro" id="IPR004381">
    <property type="entry name" value="Glycerate_kinase"/>
</dbReference>
<evidence type="ECO:0000313" key="5">
    <source>
        <dbReference type="EMBL" id="TQL90602.1"/>
    </source>
</evidence>
<dbReference type="InterPro" id="IPR018197">
    <property type="entry name" value="Glycerate_kinase_RE-like"/>
</dbReference>
<evidence type="ECO:0000256" key="1">
    <source>
        <dbReference type="ARBA" id="ARBA00006284"/>
    </source>
</evidence>
<dbReference type="PANTHER" id="PTHR21599:SF0">
    <property type="entry name" value="GLYCERATE KINASE"/>
    <property type="match status" value="1"/>
</dbReference>
<reference evidence="5 6" key="1">
    <citation type="submission" date="2019-06" db="EMBL/GenBank/DDBJ databases">
        <title>Sequencing the genomes of 1000 actinobacteria strains.</title>
        <authorList>
            <person name="Klenk H.-P."/>
        </authorList>
    </citation>
    <scope>NUCLEOTIDE SEQUENCE [LARGE SCALE GENOMIC DNA]</scope>
    <source>
        <strain evidence="5 6">DSM 102200</strain>
    </source>
</reference>
<evidence type="ECO:0000256" key="2">
    <source>
        <dbReference type="ARBA" id="ARBA00022679"/>
    </source>
</evidence>
<accession>A0A543C0J3</accession>
<keyword evidence="3 4" id="KW-0418">Kinase</keyword>
<dbReference type="AlphaFoldDB" id="A0A543C0J3"/>
<evidence type="ECO:0000256" key="3">
    <source>
        <dbReference type="ARBA" id="ARBA00022777"/>
    </source>
</evidence>
<dbReference type="RefSeq" id="WP_141962609.1">
    <property type="nucleotide sequence ID" value="NZ_VFOZ01000002.1"/>
</dbReference>
<dbReference type="Pfam" id="PF02595">
    <property type="entry name" value="Gly_kinase"/>
    <property type="match status" value="1"/>
</dbReference>